<keyword evidence="1" id="KW-0723">Serine/threonine-protein kinase</keyword>
<reference evidence="3 4" key="1">
    <citation type="submission" date="2018-05" db="EMBL/GenBank/DDBJ databases">
        <title>Evolution of GPA BGCs.</title>
        <authorList>
            <person name="Waglechner N."/>
            <person name="Wright G.D."/>
        </authorList>
    </citation>
    <scope>NUCLEOTIDE SEQUENCE [LARGE SCALE GENOMIC DNA]</scope>
    <source>
        <strain evidence="3 4">A82846</strain>
    </source>
</reference>
<protein>
    <recommendedName>
        <fullName evidence="2">Histidine kinase/HSP90-like ATPase domain-containing protein</fullName>
    </recommendedName>
</protein>
<dbReference type="SUPFAM" id="SSF55874">
    <property type="entry name" value="ATPase domain of HSP90 chaperone/DNA topoisomerase II/histidine kinase"/>
    <property type="match status" value="1"/>
</dbReference>
<evidence type="ECO:0000313" key="3">
    <source>
        <dbReference type="EMBL" id="RSM88590.1"/>
    </source>
</evidence>
<comment type="caution">
    <text evidence="3">The sequence shown here is derived from an EMBL/GenBank/DDBJ whole genome shotgun (WGS) entry which is preliminary data.</text>
</comment>
<dbReference type="CDD" id="cd16936">
    <property type="entry name" value="HATPase_RsbW-like"/>
    <property type="match status" value="1"/>
</dbReference>
<dbReference type="InterPro" id="IPR003594">
    <property type="entry name" value="HATPase_dom"/>
</dbReference>
<gene>
    <name evidence="3" type="ORF">DMH04_08100</name>
</gene>
<name>A0A428ZKV0_KIBAR</name>
<accession>A0A428ZKV0</accession>
<feature type="domain" description="Histidine kinase/HSP90-like ATPase" evidence="2">
    <location>
        <begin position="73"/>
        <end position="189"/>
    </location>
</feature>
<organism evidence="3 4">
    <name type="scientific">Kibdelosporangium aridum</name>
    <dbReference type="NCBI Taxonomy" id="2030"/>
    <lineage>
        <taxon>Bacteria</taxon>
        <taxon>Bacillati</taxon>
        <taxon>Actinomycetota</taxon>
        <taxon>Actinomycetes</taxon>
        <taxon>Pseudonocardiales</taxon>
        <taxon>Pseudonocardiaceae</taxon>
        <taxon>Kibdelosporangium</taxon>
    </lineage>
</organism>
<keyword evidence="1" id="KW-0418">Kinase</keyword>
<dbReference type="Proteomes" id="UP000287547">
    <property type="component" value="Unassembled WGS sequence"/>
</dbReference>
<evidence type="ECO:0000313" key="4">
    <source>
        <dbReference type="Proteomes" id="UP000287547"/>
    </source>
</evidence>
<dbReference type="InterPro" id="IPR050267">
    <property type="entry name" value="Anti-sigma-factor_SerPK"/>
</dbReference>
<sequence length="193" mass="20180">MMPVQTPVSAGMFSGVGFDADSAKAGDDALMLDDHSSLPTPVRLSAWAKTLPAFAAELVTDSDLTKPYVYAEVPAKVEQAGVARTRITEWAARSGLSGLLVQDIVLASDEAMSNAIEHAYPGVSGTVTLFAACSSAHDQAKIIVADRGVWQPPSADPGFRGRGLAIMKKLAGVFRLTHSANGTTVVLGWPLAD</sequence>
<dbReference type="PANTHER" id="PTHR35526:SF3">
    <property type="entry name" value="ANTI-SIGMA-F FACTOR RSBW"/>
    <property type="match status" value="1"/>
</dbReference>
<dbReference type="PANTHER" id="PTHR35526">
    <property type="entry name" value="ANTI-SIGMA-F FACTOR RSBW-RELATED"/>
    <property type="match status" value="1"/>
</dbReference>
<proteinExistence type="predicted"/>
<evidence type="ECO:0000256" key="1">
    <source>
        <dbReference type="ARBA" id="ARBA00022527"/>
    </source>
</evidence>
<dbReference type="InterPro" id="IPR036890">
    <property type="entry name" value="HATPase_C_sf"/>
</dbReference>
<dbReference type="Pfam" id="PF13581">
    <property type="entry name" value="HATPase_c_2"/>
    <property type="match status" value="1"/>
</dbReference>
<dbReference type="EMBL" id="QHKI01000004">
    <property type="protein sequence ID" value="RSM88590.1"/>
    <property type="molecule type" value="Genomic_DNA"/>
</dbReference>
<dbReference type="OrthoDB" id="5182724at2"/>
<keyword evidence="1" id="KW-0808">Transferase</keyword>
<dbReference type="Gene3D" id="3.30.565.10">
    <property type="entry name" value="Histidine kinase-like ATPase, C-terminal domain"/>
    <property type="match status" value="1"/>
</dbReference>
<dbReference type="AlphaFoldDB" id="A0A428ZKV0"/>
<dbReference type="GO" id="GO:0004674">
    <property type="term" value="F:protein serine/threonine kinase activity"/>
    <property type="evidence" value="ECO:0007669"/>
    <property type="project" value="UniProtKB-KW"/>
</dbReference>
<evidence type="ECO:0000259" key="2">
    <source>
        <dbReference type="Pfam" id="PF13581"/>
    </source>
</evidence>